<reference evidence="1 2" key="1">
    <citation type="journal article" date="2017" name="Int. J. Parasitol.">
        <title>The genome of the protozoan parasite Cystoisospora suis and a reverse vaccinology approach to identify vaccine candidates.</title>
        <authorList>
            <person name="Palmieri N."/>
            <person name="Shrestha A."/>
            <person name="Ruttkowski B."/>
            <person name="Beck T."/>
            <person name="Vogl C."/>
            <person name="Tomley F."/>
            <person name="Blake D.P."/>
            <person name="Joachim A."/>
        </authorList>
    </citation>
    <scope>NUCLEOTIDE SEQUENCE [LARGE SCALE GENOMIC DNA]</scope>
    <source>
        <strain evidence="1 2">Wien I</strain>
    </source>
</reference>
<proteinExistence type="predicted"/>
<evidence type="ECO:0000313" key="2">
    <source>
        <dbReference type="Proteomes" id="UP000221165"/>
    </source>
</evidence>
<protein>
    <submittedName>
        <fullName evidence="1">Uncharacterized protein</fullName>
    </submittedName>
</protein>
<sequence>CAVPADNEANDPAASLLAGSLKERISRRQKRRNCVYLYMALAFL</sequence>
<dbReference type="GeneID" id="94428063"/>
<dbReference type="EMBL" id="MIGC01002213">
    <property type="protein sequence ID" value="PHJ21486.1"/>
    <property type="molecule type" value="Genomic_DNA"/>
</dbReference>
<comment type="caution">
    <text evidence="1">The sequence shown here is derived from an EMBL/GenBank/DDBJ whole genome shotgun (WGS) entry which is preliminary data.</text>
</comment>
<dbReference type="Proteomes" id="UP000221165">
    <property type="component" value="Unassembled WGS sequence"/>
</dbReference>
<evidence type="ECO:0000313" key="1">
    <source>
        <dbReference type="EMBL" id="PHJ21486.1"/>
    </source>
</evidence>
<accession>A0A2C6L0Q1</accession>
<keyword evidence="2" id="KW-1185">Reference proteome</keyword>
<dbReference type="VEuPathDB" id="ToxoDB:CSUI_004667"/>
<gene>
    <name evidence="1" type="ORF">CSUI_004667</name>
</gene>
<dbReference type="RefSeq" id="XP_067923168.1">
    <property type="nucleotide sequence ID" value="XM_068064852.1"/>
</dbReference>
<organism evidence="1 2">
    <name type="scientific">Cystoisospora suis</name>
    <dbReference type="NCBI Taxonomy" id="483139"/>
    <lineage>
        <taxon>Eukaryota</taxon>
        <taxon>Sar</taxon>
        <taxon>Alveolata</taxon>
        <taxon>Apicomplexa</taxon>
        <taxon>Conoidasida</taxon>
        <taxon>Coccidia</taxon>
        <taxon>Eucoccidiorida</taxon>
        <taxon>Eimeriorina</taxon>
        <taxon>Sarcocystidae</taxon>
        <taxon>Cystoisospora</taxon>
    </lineage>
</organism>
<name>A0A2C6L0Q1_9APIC</name>
<feature type="non-terminal residue" evidence="1">
    <location>
        <position position="1"/>
    </location>
</feature>
<dbReference type="AlphaFoldDB" id="A0A2C6L0Q1"/>